<dbReference type="Gene3D" id="3.40.50.300">
    <property type="entry name" value="P-loop containing nucleotide triphosphate hydrolases"/>
    <property type="match status" value="1"/>
</dbReference>
<dbReference type="GO" id="GO:0045505">
    <property type="term" value="F:dynein intermediate chain binding"/>
    <property type="evidence" value="ECO:0007669"/>
    <property type="project" value="InterPro"/>
</dbReference>
<dbReference type="GO" id="GO:0007018">
    <property type="term" value="P:microtubule-based movement"/>
    <property type="evidence" value="ECO:0007669"/>
    <property type="project" value="InterPro"/>
</dbReference>
<dbReference type="GO" id="GO:0051959">
    <property type="term" value="F:dynein light intermediate chain binding"/>
    <property type="evidence" value="ECO:0007669"/>
    <property type="project" value="InterPro"/>
</dbReference>
<evidence type="ECO:0000259" key="2">
    <source>
        <dbReference type="Pfam" id="PF12780"/>
    </source>
</evidence>
<name>A0A7R9H7I1_TIMPO</name>
<accession>A0A7R9H7I1</accession>
<feature type="domain" description="Dynein heavy chain AAA module D4" evidence="2">
    <location>
        <begin position="29"/>
        <end position="147"/>
    </location>
</feature>
<comment type="similarity">
    <text evidence="1">Belongs to the dynein heavy chain family.</text>
</comment>
<dbReference type="EMBL" id="OD004904">
    <property type="protein sequence ID" value="CAD7410665.1"/>
    <property type="molecule type" value="Genomic_DNA"/>
</dbReference>
<evidence type="ECO:0000313" key="3">
    <source>
        <dbReference type="EMBL" id="CAD7410665.1"/>
    </source>
</evidence>
<protein>
    <recommendedName>
        <fullName evidence="2">Dynein heavy chain AAA module D4 domain-containing protein</fullName>
    </recommendedName>
</protein>
<evidence type="ECO:0000256" key="1">
    <source>
        <dbReference type="ARBA" id="ARBA00008887"/>
    </source>
</evidence>
<dbReference type="AlphaFoldDB" id="A0A7R9H7I1"/>
<reference evidence="3" key="1">
    <citation type="submission" date="2020-11" db="EMBL/GenBank/DDBJ databases">
        <authorList>
            <person name="Tran Van P."/>
        </authorList>
    </citation>
    <scope>NUCLEOTIDE SEQUENCE</scope>
</reference>
<gene>
    <name evidence="3" type="ORF">TPSB3V08_LOCUS7482</name>
</gene>
<proteinExistence type="inferred from homology"/>
<organism evidence="3">
    <name type="scientific">Timema poppense</name>
    <name type="common">Walking stick</name>
    <dbReference type="NCBI Taxonomy" id="170557"/>
    <lineage>
        <taxon>Eukaryota</taxon>
        <taxon>Metazoa</taxon>
        <taxon>Ecdysozoa</taxon>
        <taxon>Arthropoda</taxon>
        <taxon>Hexapoda</taxon>
        <taxon>Insecta</taxon>
        <taxon>Pterygota</taxon>
        <taxon>Neoptera</taxon>
        <taxon>Polyneoptera</taxon>
        <taxon>Phasmatodea</taxon>
        <taxon>Timematodea</taxon>
        <taxon>Timematoidea</taxon>
        <taxon>Timematidae</taxon>
        <taxon>Timema</taxon>
    </lineage>
</organism>
<dbReference type="InterPro" id="IPR026983">
    <property type="entry name" value="DHC"/>
</dbReference>
<dbReference type="PANTHER" id="PTHR46961:SF17">
    <property type="entry name" value="AAA+ ATPASE DOMAIN-CONTAINING PROTEIN"/>
    <property type="match status" value="1"/>
</dbReference>
<dbReference type="InterPro" id="IPR027417">
    <property type="entry name" value="P-loop_NTPase"/>
</dbReference>
<sequence length="151" mass="16331">MSIRLIDRDVAGFISTSGMLIGSDVIVSITRYALEHLSRICRILSTPGGCGLLVGVGGSGRQSLTRLATAISGYHLFQPEITKNYGQWSSSNGVLKLSGGEGKNATFLLTETQIKEEVFLQDVDSLLNSGEVPNLFAIDEQQEILEVDRNN</sequence>
<dbReference type="GO" id="GO:0030286">
    <property type="term" value="C:dynein complex"/>
    <property type="evidence" value="ECO:0007669"/>
    <property type="project" value="InterPro"/>
</dbReference>
<dbReference type="Pfam" id="PF12780">
    <property type="entry name" value="AAA_8"/>
    <property type="match status" value="1"/>
</dbReference>
<dbReference type="PANTHER" id="PTHR46961">
    <property type="entry name" value="DYNEIN HEAVY CHAIN 1, AXONEMAL-LIKE PROTEIN"/>
    <property type="match status" value="1"/>
</dbReference>
<dbReference type="SUPFAM" id="SSF52540">
    <property type="entry name" value="P-loop containing nucleoside triphosphate hydrolases"/>
    <property type="match status" value="1"/>
</dbReference>
<dbReference type="InterPro" id="IPR024317">
    <property type="entry name" value="Dynein_heavy_chain_D4_dom"/>
</dbReference>